<name>A0A814LVQ6_9BILA</name>
<dbReference type="EC" id="3.1.3.5" evidence="3"/>
<comment type="similarity">
    <text evidence="2 5">Belongs to the 5'-nucleotidase family.</text>
</comment>
<dbReference type="Gene3D" id="3.90.780.10">
    <property type="entry name" value="5'-Nucleotidase, C-terminal domain"/>
    <property type="match status" value="1"/>
</dbReference>
<evidence type="ECO:0000313" key="12">
    <source>
        <dbReference type="EMBL" id="CAF4109953.1"/>
    </source>
</evidence>
<feature type="transmembrane region" description="Helical" evidence="6">
    <location>
        <begin position="29"/>
        <end position="49"/>
    </location>
</feature>
<keyword evidence="5" id="KW-0378">Hydrolase</keyword>
<dbReference type="AlphaFoldDB" id="A0A814LVQ6"/>
<dbReference type="Pfam" id="PF00149">
    <property type="entry name" value="Metallophos"/>
    <property type="match status" value="1"/>
</dbReference>
<dbReference type="Proteomes" id="UP000682733">
    <property type="component" value="Unassembled WGS sequence"/>
</dbReference>
<dbReference type="Proteomes" id="UP000681722">
    <property type="component" value="Unassembled WGS sequence"/>
</dbReference>
<dbReference type="PANTHER" id="PTHR11575:SF24">
    <property type="entry name" value="5'-NUCLEOTIDASE"/>
    <property type="match status" value="1"/>
</dbReference>
<gene>
    <name evidence="9" type="ORF">GPM918_LOCUS17278</name>
    <name evidence="10" type="ORF">OVA965_LOCUS28636</name>
    <name evidence="11" type="ORF">SRO942_LOCUS17277</name>
    <name evidence="12" type="ORF">TMI583_LOCUS29396</name>
</gene>
<dbReference type="EMBL" id="CAJOBC010004713">
    <property type="protein sequence ID" value="CAF3838183.1"/>
    <property type="molecule type" value="Genomic_DNA"/>
</dbReference>
<dbReference type="PRINTS" id="PR01607">
    <property type="entry name" value="APYRASEFAMLY"/>
</dbReference>
<feature type="domain" description="5'-Nucleotidase C-terminal" evidence="8">
    <location>
        <begin position="397"/>
        <end position="517"/>
    </location>
</feature>
<evidence type="ECO:0000259" key="8">
    <source>
        <dbReference type="Pfam" id="PF02872"/>
    </source>
</evidence>
<evidence type="ECO:0000256" key="5">
    <source>
        <dbReference type="RuleBase" id="RU362119"/>
    </source>
</evidence>
<dbReference type="InterPro" id="IPR006179">
    <property type="entry name" value="5_nucleotidase/apyrase"/>
</dbReference>
<evidence type="ECO:0000256" key="2">
    <source>
        <dbReference type="ARBA" id="ARBA00006654"/>
    </source>
</evidence>
<dbReference type="Gene3D" id="3.60.21.10">
    <property type="match status" value="1"/>
</dbReference>
<reference evidence="9" key="1">
    <citation type="submission" date="2021-02" db="EMBL/GenBank/DDBJ databases">
        <authorList>
            <person name="Nowell W R."/>
        </authorList>
    </citation>
    <scope>NUCLEOTIDE SEQUENCE</scope>
</reference>
<evidence type="ECO:0000313" key="10">
    <source>
        <dbReference type="EMBL" id="CAF1303231.1"/>
    </source>
</evidence>
<dbReference type="InterPro" id="IPR008334">
    <property type="entry name" value="5'-Nucleotdase_C"/>
</dbReference>
<dbReference type="InterPro" id="IPR036907">
    <property type="entry name" value="5'-Nucleotdase_C_sf"/>
</dbReference>
<evidence type="ECO:0000259" key="7">
    <source>
        <dbReference type="Pfam" id="PF00149"/>
    </source>
</evidence>
<dbReference type="GO" id="GO:0000166">
    <property type="term" value="F:nucleotide binding"/>
    <property type="evidence" value="ECO:0007669"/>
    <property type="project" value="UniProtKB-KW"/>
</dbReference>
<keyword evidence="6" id="KW-0812">Transmembrane</keyword>
<keyword evidence="6" id="KW-1133">Transmembrane helix</keyword>
<evidence type="ECO:0000313" key="9">
    <source>
        <dbReference type="EMBL" id="CAF1071042.1"/>
    </source>
</evidence>
<dbReference type="Proteomes" id="UP000663829">
    <property type="component" value="Unassembled WGS sequence"/>
</dbReference>
<evidence type="ECO:0000256" key="1">
    <source>
        <dbReference type="ARBA" id="ARBA00000815"/>
    </source>
</evidence>
<accession>A0A814LVQ6</accession>
<evidence type="ECO:0000313" key="11">
    <source>
        <dbReference type="EMBL" id="CAF3838183.1"/>
    </source>
</evidence>
<protein>
    <recommendedName>
        <fullName evidence="3">5'-nucleotidase</fullName>
        <ecNumber evidence="3">3.1.3.5</ecNumber>
    </recommendedName>
</protein>
<dbReference type="SUPFAM" id="SSF55816">
    <property type="entry name" value="5'-nucleotidase (syn. UDP-sugar hydrolase), C-terminal domain"/>
    <property type="match status" value="1"/>
</dbReference>
<comment type="caution">
    <text evidence="9">The sequence shown here is derived from an EMBL/GenBank/DDBJ whole genome shotgun (WGS) entry which is preliminary data.</text>
</comment>
<dbReference type="EMBL" id="CAJOBA010041232">
    <property type="protein sequence ID" value="CAF4109953.1"/>
    <property type="molecule type" value="Genomic_DNA"/>
</dbReference>
<dbReference type="InterPro" id="IPR004843">
    <property type="entry name" value="Calcineurin-like_PHP"/>
</dbReference>
<proteinExistence type="inferred from homology"/>
<keyword evidence="6" id="KW-0472">Membrane</keyword>
<dbReference type="Proteomes" id="UP000677228">
    <property type="component" value="Unassembled WGS sequence"/>
</dbReference>
<evidence type="ECO:0000313" key="13">
    <source>
        <dbReference type="Proteomes" id="UP000663829"/>
    </source>
</evidence>
<organism evidence="9 13">
    <name type="scientific">Didymodactylos carnosus</name>
    <dbReference type="NCBI Taxonomy" id="1234261"/>
    <lineage>
        <taxon>Eukaryota</taxon>
        <taxon>Metazoa</taxon>
        <taxon>Spiralia</taxon>
        <taxon>Gnathifera</taxon>
        <taxon>Rotifera</taxon>
        <taxon>Eurotatoria</taxon>
        <taxon>Bdelloidea</taxon>
        <taxon>Philodinida</taxon>
        <taxon>Philodinidae</taxon>
        <taxon>Didymodactylos</taxon>
    </lineage>
</organism>
<keyword evidence="5" id="KW-0547">Nucleotide-binding</keyword>
<evidence type="ECO:0000256" key="3">
    <source>
        <dbReference type="ARBA" id="ARBA00012643"/>
    </source>
</evidence>
<dbReference type="PANTHER" id="PTHR11575">
    <property type="entry name" value="5'-NUCLEOTIDASE-RELATED"/>
    <property type="match status" value="1"/>
</dbReference>
<dbReference type="GO" id="GO:0008253">
    <property type="term" value="F:5'-nucleotidase activity"/>
    <property type="evidence" value="ECO:0007669"/>
    <property type="project" value="UniProtKB-EC"/>
</dbReference>
<feature type="domain" description="Calcineurin-like phosphoesterase" evidence="7">
    <location>
        <begin position="88"/>
        <end position="297"/>
    </location>
</feature>
<dbReference type="OrthoDB" id="10252235at2759"/>
<dbReference type="EMBL" id="CAJNOQ010004713">
    <property type="protein sequence ID" value="CAF1071042.1"/>
    <property type="molecule type" value="Genomic_DNA"/>
</dbReference>
<keyword evidence="4" id="KW-0732">Signal</keyword>
<dbReference type="SUPFAM" id="SSF56300">
    <property type="entry name" value="Metallo-dependent phosphatases"/>
    <property type="match status" value="1"/>
</dbReference>
<evidence type="ECO:0000256" key="6">
    <source>
        <dbReference type="SAM" id="Phobius"/>
    </source>
</evidence>
<keyword evidence="13" id="KW-1185">Reference proteome</keyword>
<dbReference type="GO" id="GO:0008768">
    <property type="term" value="F:UDP-sugar diphosphatase activity"/>
    <property type="evidence" value="ECO:0007669"/>
    <property type="project" value="TreeGrafter"/>
</dbReference>
<dbReference type="EMBL" id="CAJNOK010019648">
    <property type="protein sequence ID" value="CAF1303231.1"/>
    <property type="molecule type" value="Genomic_DNA"/>
</dbReference>
<dbReference type="GO" id="GO:0009166">
    <property type="term" value="P:nucleotide catabolic process"/>
    <property type="evidence" value="ECO:0007669"/>
    <property type="project" value="InterPro"/>
</dbReference>
<evidence type="ECO:0000256" key="4">
    <source>
        <dbReference type="ARBA" id="ARBA00022729"/>
    </source>
</evidence>
<sequence length="550" mass="61611">MIDEFGVSTDQLTERREVHLRKIPNKTKLVVAGLLALIIVLIIVSIIGWTQSLWLKHTSSPAVLVHYGDQTIGSPPVLPNDGPYVQWTFLHMNDVYELLPLDNGRKGGLARVATVRKKLLEENPHTYTFLAGDLVSPSALSQANVNGTELNGKQMIFGMNALGIDYMTFGNHEFDLKRNDLLQRMSESNFTWIGTNVFNLATTSMFGKSVPYKLLTVNNVRILIFSITTDMNMGGSTPYVTIVNSTSLKSFIQQFLSSLQIQYDVLIALTHVEVKTDIMLAENVPNISIIMGGHEHENYYLIRGQYNTPIFRADGNVFSVFIHRFAYNSNTKLLRLYSTLTRITPDIPDDNQTASVSNYWFSLGMNAFIHDGFQPNETITRLPDNVELDGRSSSIRYFPTLLSDLICKSILNETNATIGLYNTGAIRLDDVLTGAITQYDILRTVPFKNFVVKLNVTGKILSKVLTYGATLQGDGMFLSFCGVRSSDKNNWFLEVDGTTNIAENNNTYILATLDYTKNATDLNDISVVLLNTYEVIALAVIRYLKIVYPR</sequence>
<dbReference type="InterPro" id="IPR029052">
    <property type="entry name" value="Metallo-depent_PP-like"/>
</dbReference>
<comment type="catalytic activity">
    <reaction evidence="1">
        <text>a ribonucleoside 5'-phosphate + H2O = a ribonucleoside + phosphate</text>
        <dbReference type="Rhea" id="RHEA:12484"/>
        <dbReference type="ChEBI" id="CHEBI:15377"/>
        <dbReference type="ChEBI" id="CHEBI:18254"/>
        <dbReference type="ChEBI" id="CHEBI:43474"/>
        <dbReference type="ChEBI" id="CHEBI:58043"/>
        <dbReference type="EC" id="3.1.3.5"/>
    </reaction>
</comment>
<dbReference type="Pfam" id="PF02872">
    <property type="entry name" value="5_nucleotid_C"/>
    <property type="match status" value="1"/>
</dbReference>